<dbReference type="STRING" id="1122214.Mame_03709"/>
<accession>A0A1U9Z5S6</accession>
<dbReference type="InterPro" id="IPR036237">
    <property type="entry name" value="Xyl_isomerase-like_sf"/>
</dbReference>
<dbReference type="Gene3D" id="3.20.20.150">
    <property type="entry name" value="Divalent-metal-dependent TIM barrel enzymes"/>
    <property type="match status" value="1"/>
</dbReference>
<dbReference type="RefSeq" id="WP_018066694.1">
    <property type="nucleotide sequence ID" value="NZ_AQWH01000026.1"/>
</dbReference>
<gene>
    <name evidence="2" type="primary">iolE_3</name>
    <name evidence="2" type="ORF">Mame_03709</name>
</gene>
<dbReference type="EC" id="4.2.1.44" evidence="2"/>
<dbReference type="eggNOG" id="COG1082">
    <property type="taxonomic scope" value="Bacteria"/>
</dbReference>
<proteinExistence type="predicted"/>
<sequence>MTSRDGLRFGVDLVTFFHPGFWNVPDHEAVISYAREAPRAFWDRILDSVQSSGVTGVELTFSPFNWQDAIKTYGSVEGFAEALSGRGLTLCSGFFAELEAAGDFTRPEAQEAIIDKAERYADFLKACGSDIMVIGAPLRQTPGAQPAMFHDLDRAKAIADFLNRLGATLLARGVRLAVHTEAHSIFAAARDVDLMMLLTDPAYVHMCPDTAHIILAGSDPIQVVDRHHERMIIAHWKDAIGPMPSETPIDEHIHDRHRPYFCGFGLGRVDWPAWIRLLRDRNFEGWAILELDAAPDPVRDIAGGLTLVRQALLPIYR</sequence>
<dbReference type="PANTHER" id="PTHR12110">
    <property type="entry name" value="HYDROXYPYRUVATE ISOMERASE"/>
    <property type="match status" value="1"/>
</dbReference>
<dbReference type="InterPro" id="IPR013022">
    <property type="entry name" value="Xyl_isomerase-like_TIM-brl"/>
</dbReference>
<dbReference type="EMBL" id="CP020330">
    <property type="protein sequence ID" value="AQZ53014.1"/>
    <property type="molecule type" value="Genomic_DNA"/>
</dbReference>
<dbReference type="OrthoDB" id="9804047at2"/>
<organism evidence="2 3">
    <name type="scientific">Martelella mediterranea DSM 17316</name>
    <dbReference type="NCBI Taxonomy" id="1122214"/>
    <lineage>
        <taxon>Bacteria</taxon>
        <taxon>Pseudomonadati</taxon>
        <taxon>Pseudomonadota</taxon>
        <taxon>Alphaproteobacteria</taxon>
        <taxon>Hyphomicrobiales</taxon>
        <taxon>Aurantimonadaceae</taxon>
        <taxon>Martelella</taxon>
    </lineage>
</organism>
<dbReference type="InterPro" id="IPR050312">
    <property type="entry name" value="IolE/XylAMocC-like"/>
</dbReference>
<evidence type="ECO:0000259" key="1">
    <source>
        <dbReference type="Pfam" id="PF01261"/>
    </source>
</evidence>
<keyword evidence="3" id="KW-1185">Reference proteome</keyword>
<protein>
    <submittedName>
        <fullName evidence="2">Inosose dehydratase</fullName>
        <ecNumber evidence="2">4.2.1.44</ecNumber>
    </submittedName>
</protein>
<dbReference type="GO" id="GO:0050114">
    <property type="term" value="F:myo-inosose-2 dehydratase activity"/>
    <property type="evidence" value="ECO:0007669"/>
    <property type="project" value="UniProtKB-EC"/>
</dbReference>
<dbReference type="KEGG" id="mmed:Mame_03709"/>
<evidence type="ECO:0000313" key="3">
    <source>
        <dbReference type="Proteomes" id="UP000191135"/>
    </source>
</evidence>
<evidence type="ECO:0000313" key="2">
    <source>
        <dbReference type="EMBL" id="AQZ53014.1"/>
    </source>
</evidence>
<dbReference type="Pfam" id="PF01261">
    <property type="entry name" value="AP_endonuc_2"/>
    <property type="match status" value="1"/>
</dbReference>
<dbReference type="SUPFAM" id="SSF51658">
    <property type="entry name" value="Xylose isomerase-like"/>
    <property type="match status" value="1"/>
</dbReference>
<dbReference type="Proteomes" id="UP000191135">
    <property type="component" value="Chromosome"/>
</dbReference>
<feature type="domain" description="Xylose isomerase-like TIM barrel" evidence="1">
    <location>
        <begin position="47"/>
        <end position="299"/>
    </location>
</feature>
<reference evidence="2 3" key="1">
    <citation type="submission" date="2017-03" db="EMBL/GenBank/DDBJ databases">
        <title>Foreign affairs: Plasmid Transfer between Roseobacters and Rhizobia.</title>
        <authorList>
            <person name="Bartling P."/>
            <person name="Bunk B."/>
            <person name="Overmann J."/>
            <person name="Brinkmann H."/>
            <person name="Petersen J."/>
        </authorList>
    </citation>
    <scope>NUCLEOTIDE SEQUENCE [LARGE SCALE GENOMIC DNA]</scope>
    <source>
        <strain evidence="2 3">MACL11</strain>
    </source>
</reference>
<dbReference type="AlphaFoldDB" id="A0A1U9Z5S6"/>
<keyword evidence="2" id="KW-0456">Lyase</keyword>
<name>A0A1U9Z5S6_9HYPH</name>
<dbReference type="PANTHER" id="PTHR12110:SF41">
    <property type="entry name" value="INOSOSE DEHYDRATASE"/>
    <property type="match status" value="1"/>
</dbReference>